<gene>
    <name evidence="6" type="ORF">SAMN05216283_10615</name>
</gene>
<dbReference type="GO" id="GO:0006355">
    <property type="term" value="P:regulation of DNA-templated transcription"/>
    <property type="evidence" value="ECO:0007669"/>
    <property type="project" value="InterPro"/>
</dbReference>
<dbReference type="Gene3D" id="1.10.10.10">
    <property type="entry name" value="Winged helix-like DNA-binding domain superfamily/Winged helix DNA-binding domain"/>
    <property type="match status" value="1"/>
</dbReference>
<dbReference type="InterPro" id="IPR000792">
    <property type="entry name" value="Tscrpt_reg_LuxR_C"/>
</dbReference>
<accession>A0A1I2IFJ7</accession>
<dbReference type="InterPro" id="IPR050595">
    <property type="entry name" value="Bact_response_regulator"/>
</dbReference>
<dbReference type="AlphaFoldDB" id="A0A1I2IFJ7"/>
<evidence type="ECO:0000259" key="5">
    <source>
        <dbReference type="PROSITE" id="PS50112"/>
    </source>
</evidence>
<dbReference type="GO" id="GO:0003677">
    <property type="term" value="F:DNA binding"/>
    <property type="evidence" value="ECO:0007669"/>
    <property type="project" value="UniProtKB-KW"/>
</dbReference>
<proteinExistence type="predicted"/>
<evidence type="ECO:0000256" key="3">
    <source>
        <dbReference type="PROSITE-ProRule" id="PRU00169"/>
    </source>
</evidence>
<dbReference type="Gene3D" id="3.30.450.20">
    <property type="entry name" value="PAS domain"/>
    <property type="match status" value="1"/>
</dbReference>
<keyword evidence="2" id="KW-0238">DNA-binding</keyword>
<dbReference type="SMART" id="SM00091">
    <property type="entry name" value="PAS"/>
    <property type="match status" value="1"/>
</dbReference>
<dbReference type="PROSITE" id="PS50112">
    <property type="entry name" value="PAS"/>
    <property type="match status" value="1"/>
</dbReference>
<dbReference type="SMART" id="SM00448">
    <property type="entry name" value="REC"/>
    <property type="match status" value="1"/>
</dbReference>
<dbReference type="Gene3D" id="3.40.50.2300">
    <property type="match status" value="1"/>
</dbReference>
<evidence type="ECO:0000256" key="2">
    <source>
        <dbReference type="ARBA" id="ARBA00023125"/>
    </source>
</evidence>
<dbReference type="Pfam" id="PF00072">
    <property type="entry name" value="Response_reg"/>
    <property type="match status" value="1"/>
</dbReference>
<dbReference type="PANTHER" id="PTHR44591">
    <property type="entry name" value="STRESS RESPONSE REGULATOR PROTEIN 1"/>
    <property type="match status" value="1"/>
</dbReference>
<evidence type="ECO:0000259" key="4">
    <source>
        <dbReference type="PROSITE" id="PS50110"/>
    </source>
</evidence>
<dbReference type="CDD" id="cd00130">
    <property type="entry name" value="PAS"/>
    <property type="match status" value="1"/>
</dbReference>
<reference evidence="6 7" key="1">
    <citation type="submission" date="2016-10" db="EMBL/GenBank/DDBJ databases">
        <authorList>
            <person name="de Groot N.N."/>
        </authorList>
    </citation>
    <scope>NUCLEOTIDE SEQUENCE [LARGE SCALE GENOMIC DNA]</scope>
    <source>
        <strain evidence="6 7">CGMCC 1.9156</strain>
    </source>
</reference>
<dbReference type="PROSITE" id="PS50110">
    <property type="entry name" value="RESPONSE_REGULATORY"/>
    <property type="match status" value="1"/>
</dbReference>
<organism evidence="6 7">
    <name type="scientific">Sunxiuqinia elliptica</name>
    <dbReference type="NCBI Taxonomy" id="655355"/>
    <lineage>
        <taxon>Bacteria</taxon>
        <taxon>Pseudomonadati</taxon>
        <taxon>Bacteroidota</taxon>
        <taxon>Bacteroidia</taxon>
        <taxon>Marinilabiliales</taxon>
        <taxon>Prolixibacteraceae</taxon>
        <taxon>Sunxiuqinia</taxon>
    </lineage>
</organism>
<protein>
    <submittedName>
        <fullName evidence="6">PAS domain S-box-containing protein</fullName>
    </submittedName>
</protein>
<sequence>MSNSKLLLVDDEPLNLKLFQKMLKDNDYQIITASNGQECLLKVEATDPDLVLMDWNMPVMDGLEALKRLKQDEATKDIPVLMITGVMTSSEDLALAMSIGAIDFLKKPFEKLELNARINNILLLSNTLKVLKDQNNSLENKNIFISSLLESVPHPVIYCSLEGVLLMCNHFFEKLIDKNKVELLGKSIYRHFLSEEIGFHVQKDIELVEKGTALAYEKNGFPGNKTFIISKNVVRDSHDKPLGIITAFTDISELKKANEDIVNNKKIELISSALKMMHLNEMNTSLINDLEKVLPHATKEGQDLIRKMTNKFKMNMAEQVWNDFETRFESAFDSFYRILLERFPNLTPNERKLCALLRSGLSSKDIAVLTFQNPQSVDVARYRLRKKLNLVNEENLTDFLLLIDKMQTN</sequence>
<dbReference type="RefSeq" id="WP_093920152.1">
    <property type="nucleotide sequence ID" value="NZ_FONW01000006.1"/>
</dbReference>
<feature type="domain" description="PAS" evidence="5">
    <location>
        <begin position="141"/>
        <end position="196"/>
    </location>
</feature>
<evidence type="ECO:0000256" key="1">
    <source>
        <dbReference type="ARBA" id="ARBA00022553"/>
    </source>
</evidence>
<dbReference type="GO" id="GO:0000160">
    <property type="term" value="P:phosphorelay signal transduction system"/>
    <property type="evidence" value="ECO:0007669"/>
    <property type="project" value="InterPro"/>
</dbReference>
<dbReference type="SUPFAM" id="SSF52172">
    <property type="entry name" value="CheY-like"/>
    <property type="match status" value="1"/>
</dbReference>
<feature type="domain" description="Response regulatory" evidence="4">
    <location>
        <begin position="5"/>
        <end position="122"/>
    </location>
</feature>
<dbReference type="InterPro" id="IPR011006">
    <property type="entry name" value="CheY-like_superfamily"/>
</dbReference>
<dbReference type="Proteomes" id="UP000198964">
    <property type="component" value="Unassembled WGS sequence"/>
</dbReference>
<feature type="modified residue" description="4-aspartylphosphate" evidence="3">
    <location>
        <position position="54"/>
    </location>
</feature>
<keyword evidence="7" id="KW-1185">Reference proteome</keyword>
<dbReference type="SMART" id="SM00421">
    <property type="entry name" value="HTH_LUXR"/>
    <property type="match status" value="1"/>
</dbReference>
<dbReference type="InterPro" id="IPR036388">
    <property type="entry name" value="WH-like_DNA-bd_sf"/>
</dbReference>
<evidence type="ECO:0000313" key="7">
    <source>
        <dbReference type="Proteomes" id="UP000198964"/>
    </source>
</evidence>
<dbReference type="InterPro" id="IPR000014">
    <property type="entry name" value="PAS"/>
</dbReference>
<dbReference type="EMBL" id="FONW01000006">
    <property type="protein sequence ID" value="SFF41075.1"/>
    <property type="molecule type" value="Genomic_DNA"/>
</dbReference>
<dbReference type="InterPro" id="IPR016032">
    <property type="entry name" value="Sig_transdc_resp-reg_C-effctor"/>
</dbReference>
<evidence type="ECO:0000313" key="6">
    <source>
        <dbReference type="EMBL" id="SFF41075.1"/>
    </source>
</evidence>
<dbReference type="InterPro" id="IPR001789">
    <property type="entry name" value="Sig_transdc_resp-reg_receiver"/>
</dbReference>
<dbReference type="InterPro" id="IPR035965">
    <property type="entry name" value="PAS-like_dom_sf"/>
</dbReference>
<dbReference type="NCBIfam" id="TIGR00229">
    <property type="entry name" value="sensory_box"/>
    <property type="match status" value="1"/>
</dbReference>
<name>A0A1I2IFJ7_9BACT</name>
<dbReference type="PANTHER" id="PTHR44591:SF3">
    <property type="entry name" value="RESPONSE REGULATORY DOMAIN-CONTAINING PROTEIN"/>
    <property type="match status" value="1"/>
</dbReference>
<keyword evidence="1 3" id="KW-0597">Phosphoprotein</keyword>
<dbReference type="SUPFAM" id="SSF55785">
    <property type="entry name" value="PYP-like sensor domain (PAS domain)"/>
    <property type="match status" value="1"/>
</dbReference>
<dbReference type="STRING" id="655355.SAMN05216283_10615"/>
<dbReference type="SUPFAM" id="SSF46894">
    <property type="entry name" value="C-terminal effector domain of the bipartite response regulators"/>
    <property type="match status" value="1"/>
</dbReference>